<feature type="domain" description="Zinc-ribbon" evidence="2">
    <location>
        <begin position="3"/>
        <end position="24"/>
    </location>
</feature>
<dbReference type="InterPro" id="IPR026870">
    <property type="entry name" value="Zinc_ribbon_dom"/>
</dbReference>
<reference evidence="3 4" key="1">
    <citation type="submission" date="2016-11" db="EMBL/GenBank/DDBJ databases">
        <authorList>
            <person name="Jaros S."/>
            <person name="Januszkiewicz K."/>
            <person name="Wedrychowicz H."/>
        </authorList>
    </citation>
    <scope>NUCLEOTIDE SEQUENCE [LARGE SCALE GENOMIC DNA]</scope>
    <source>
        <strain evidence="3 4">DSM 2631</strain>
    </source>
</reference>
<dbReference type="AlphaFoldDB" id="A0A1M4VKJ5"/>
<gene>
    <name evidence="3" type="ORF">SAMN05443638_10823</name>
</gene>
<dbReference type="EMBL" id="FQVM01000008">
    <property type="protein sequence ID" value="SHE69400.1"/>
    <property type="molecule type" value="Genomic_DNA"/>
</dbReference>
<organism evidence="3 4">
    <name type="scientific">Clostridium fallax</name>
    <dbReference type="NCBI Taxonomy" id="1533"/>
    <lineage>
        <taxon>Bacteria</taxon>
        <taxon>Bacillati</taxon>
        <taxon>Bacillota</taxon>
        <taxon>Clostridia</taxon>
        <taxon>Eubacteriales</taxon>
        <taxon>Clostridiaceae</taxon>
        <taxon>Clostridium</taxon>
    </lineage>
</organism>
<protein>
    <submittedName>
        <fullName evidence="3">Zinc-ribbon domain-containing protein</fullName>
    </submittedName>
</protein>
<sequence length="109" mass="12653">MICPNCRENNSDNSKFCVYCGYSLINLNEDLFDKRVFNFEYFLINKTDKTLISKWIKPIIAIIIAVICLFRIMVIWKGGVNSVVFCEKVDSQLLPINKGDSFKAGNYYY</sequence>
<evidence type="ECO:0000313" key="3">
    <source>
        <dbReference type="EMBL" id="SHE69400.1"/>
    </source>
</evidence>
<keyword evidence="1" id="KW-1133">Transmembrane helix</keyword>
<dbReference type="Proteomes" id="UP000184035">
    <property type="component" value="Unassembled WGS sequence"/>
</dbReference>
<accession>A0A1M4VKJ5</accession>
<evidence type="ECO:0000259" key="2">
    <source>
        <dbReference type="Pfam" id="PF13240"/>
    </source>
</evidence>
<name>A0A1M4VKJ5_9CLOT</name>
<keyword evidence="1" id="KW-0812">Transmembrane</keyword>
<dbReference type="RefSeq" id="WP_072894669.1">
    <property type="nucleotide sequence ID" value="NZ_FQVM01000008.1"/>
</dbReference>
<feature type="transmembrane region" description="Helical" evidence="1">
    <location>
        <begin position="55"/>
        <end position="76"/>
    </location>
</feature>
<keyword evidence="1" id="KW-0472">Membrane</keyword>
<proteinExistence type="predicted"/>
<dbReference type="Pfam" id="PF13240">
    <property type="entry name" value="Zn_Ribbon_1"/>
    <property type="match status" value="1"/>
</dbReference>
<dbReference type="OrthoDB" id="2965787at2"/>
<evidence type="ECO:0000256" key="1">
    <source>
        <dbReference type="SAM" id="Phobius"/>
    </source>
</evidence>
<evidence type="ECO:0000313" key="4">
    <source>
        <dbReference type="Proteomes" id="UP000184035"/>
    </source>
</evidence>
<keyword evidence="4" id="KW-1185">Reference proteome</keyword>